<dbReference type="Proteomes" id="UP001575181">
    <property type="component" value="Unassembled WGS sequence"/>
</dbReference>
<keyword evidence="2" id="KW-1185">Reference proteome</keyword>
<evidence type="ECO:0008006" key="3">
    <source>
        <dbReference type="Google" id="ProtNLM"/>
    </source>
</evidence>
<name>A0ABV4TW76_9GAMM</name>
<dbReference type="EMBL" id="JBGUAW010000006">
    <property type="protein sequence ID" value="MFA9461227.1"/>
    <property type="molecule type" value="Genomic_DNA"/>
</dbReference>
<protein>
    <recommendedName>
        <fullName evidence="3">PadR family transcriptional regulator</fullName>
    </recommendedName>
</protein>
<organism evidence="1 2">
    <name type="scientific">Thiohalorhabdus methylotrophus</name>
    <dbReference type="NCBI Taxonomy" id="3242694"/>
    <lineage>
        <taxon>Bacteria</taxon>
        <taxon>Pseudomonadati</taxon>
        <taxon>Pseudomonadota</taxon>
        <taxon>Gammaproteobacteria</taxon>
        <taxon>Thiohalorhabdales</taxon>
        <taxon>Thiohalorhabdaceae</taxon>
        <taxon>Thiohalorhabdus</taxon>
    </lineage>
</organism>
<reference evidence="1 2" key="1">
    <citation type="submission" date="2024-08" db="EMBL/GenBank/DDBJ databases">
        <title>Whole-genome sequencing of halo(alkali)philic microorganisms from hypersaline lakes.</title>
        <authorList>
            <person name="Sorokin D.Y."/>
            <person name="Merkel A.Y."/>
            <person name="Messina E."/>
            <person name="Yakimov M."/>
        </authorList>
    </citation>
    <scope>NUCLEOTIDE SEQUENCE [LARGE SCALE GENOMIC DNA]</scope>
    <source>
        <strain evidence="1 2">Cl-TMA</strain>
    </source>
</reference>
<sequence>MAKLHLKGYILYLLSTQASGLWDHQIAERVMKEYGVSGLYWHGTVRLTLTDLYASGLIEVVEEKLDDGTYFGKDKILICYALSDFGRERLSEALIA</sequence>
<evidence type="ECO:0000313" key="1">
    <source>
        <dbReference type="EMBL" id="MFA9461227.1"/>
    </source>
</evidence>
<accession>A0ABV4TW76</accession>
<proteinExistence type="predicted"/>
<gene>
    <name evidence="1" type="ORF">ACERLL_10355</name>
</gene>
<evidence type="ECO:0000313" key="2">
    <source>
        <dbReference type="Proteomes" id="UP001575181"/>
    </source>
</evidence>
<dbReference type="RefSeq" id="WP_373656012.1">
    <property type="nucleotide sequence ID" value="NZ_JBGUAW010000006.1"/>
</dbReference>
<comment type="caution">
    <text evidence="1">The sequence shown here is derived from an EMBL/GenBank/DDBJ whole genome shotgun (WGS) entry which is preliminary data.</text>
</comment>